<organism evidence="3 4">
    <name type="scientific">Komagataeibacter swingsii</name>
    <dbReference type="NCBI Taxonomy" id="215220"/>
    <lineage>
        <taxon>Bacteria</taxon>
        <taxon>Pseudomonadati</taxon>
        <taxon>Pseudomonadota</taxon>
        <taxon>Alphaproteobacteria</taxon>
        <taxon>Acetobacterales</taxon>
        <taxon>Acetobacteraceae</taxon>
        <taxon>Komagataeibacter</taxon>
    </lineage>
</organism>
<gene>
    <name evidence="3" type="ORF">CFR76_01835</name>
</gene>
<dbReference type="Pfam" id="PF01381">
    <property type="entry name" value="HTH_3"/>
    <property type="match status" value="1"/>
</dbReference>
<dbReference type="CDD" id="cd00093">
    <property type="entry name" value="HTH_XRE"/>
    <property type="match status" value="1"/>
</dbReference>
<dbReference type="SUPFAM" id="SSF51182">
    <property type="entry name" value="RmlC-like cupins"/>
    <property type="match status" value="1"/>
</dbReference>
<dbReference type="PROSITE" id="PS50943">
    <property type="entry name" value="HTH_CROC1"/>
    <property type="match status" value="1"/>
</dbReference>
<dbReference type="InterPro" id="IPR001387">
    <property type="entry name" value="Cro/C1-type_HTH"/>
</dbReference>
<dbReference type="InterPro" id="IPR014710">
    <property type="entry name" value="RmlC-like_jellyroll"/>
</dbReference>
<evidence type="ECO:0000313" key="4">
    <source>
        <dbReference type="Proteomes" id="UP000247371"/>
    </source>
</evidence>
<dbReference type="Gene3D" id="2.60.120.10">
    <property type="entry name" value="Jelly Rolls"/>
    <property type="match status" value="1"/>
</dbReference>
<proteinExistence type="predicted"/>
<dbReference type="GO" id="GO:0005829">
    <property type="term" value="C:cytosol"/>
    <property type="evidence" value="ECO:0007669"/>
    <property type="project" value="TreeGrafter"/>
</dbReference>
<comment type="caution">
    <text evidence="3">The sequence shown here is derived from an EMBL/GenBank/DDBJ whole genome shotgun (WGS) entry which is preliminary data.</text>
</comment>
<dbReference type="InterPro" id="IPR010982">
    <property type="entry name" value="Lambda_DNA-bd_dom_sf"/>
</dbReference>
<reference evidence="3 4" key="1">
    <citation type="submission" date="2017-07" db="EMBL/GenBank/DDBJ databases">
        <title>A draft genome sequence of Komagataeibacter swingsii LMG 22125.</title>
        <authorList>
            <person name="Skraban J."/>
            <person name="Cleenwerck I."/>
            <person name="Vandamme P."/>
            <person name="Trcek J."/>
        </authorList>
    </citation>
    <scope>NUCLEOTIDE SEQUENCE [LARGE SCALE GENOMIC DNA]</scope>
    <source>
        <strain evidence="3 4">LMG 22125</strain>
    </source>
</reference>
<dbReference type="InterPro" id="IPR013096">
    <property type="entry name" value="Cupin_2"/>
</dbReference>
<evidence type="ECO:0000313" key="3">
    <source>
        <dbReference type="EMBL" id="PYD70713.1"/>
    </source>
</evidence>
<dbReference type="GO" id="GO:0003700">
    <property type="term" value="F:DNA-binding transcription factor activity"/>
    <property type="evidence" value="ECO:0007669"/>
    <property type="project" value="TreeGrafter"/>
</dbReference>
<dbReference type="CDD" id="cd02209">
    <property type="entry name" value="cupin_XRE_C"/>
    <property type="match status" value="1"/>
</dbReference>
<name>A0A2V4SFH7_9PROT</name>
<protein>
    <submittedName>
        <fullName evidence="3">XRE family transcriptional regulator</fullName>
    </submittedName>
</protein>
<dbReference type="SUPFAM" id="SSF47413">
    <property type="entry name" value="lambda repressor-like DNA-binding domains"/>
    <property type="match status" value="1"/>
</dbReference>
<dbReference type="InterPro" id="IPR011051">
    <property type="entry name" value="RmlC_Cupin_sf"/>
</dbReference>
<dbReference type="EMBL" id="NKUB01000002">
    <property type="protein sequence ID" value="PYD70713.1"/>
    <property type="molecule type" value="Genomic_DNA"/>
</dbReference>
<dbReference type="AlphaFoldDB" id="A0A2V4SFH7"/>
<dbReference type="PANTHER" id="PTHR46797:SF2">
    <property type="entry name" value="TRANSCRIPTIONAL REGULATOR"/>
    <property type="match status" value="1"/>
</dbReference>
<evidence type="ECO:0000259" key="2">
    <source>
        <dbReference type="PROSITE" id="PS50943"/>
    </source>
</evidence>
<keyword evidence="1" id="KW-0238">DNA-binding</keyword>
<sequence length="224" mass="25007">MIFCIASGTFPVQQVFHIYENRWCHLMGKDKAVILQDDRATVGSRIRERRKQMGLSLQAVADRVDLSVGYLSQIERELSSPSIAELVVIATALHTPATEFLEDHCNAQHDSFIVRNSRRGLTMLADGVTKQRLTPLGDCPLQMFILTLEPGGHTGATSYAYTGLETGLVQQGRLIVCIDDQEFLLSEGDSFRFSSTRPHRFVNAFDGVTRFLWVGCAPWMPDAT</sequence>
<dbReference type="SMART" id="SM00530">
    <property type="entry name" value="HTH_XRE"/>
    <property type="match status" value="1"/>
</dbReference>
<dbReference type="Gene3D" id="1.10.260.40">
    <property type="entry name" value="lambda repressor-like DNA-binding domains"/>
    <property type="match status" value="1"/>
</dbReference>
<keyword evidence="4" id="KW-1185">Reference proteome</keyword>
<evidence type="ECO:0000256" key="1">
    <source>
        <dbReference type="ARBA" id="ARBA00023125"/>
    </source>
</evidence>
<accession>A0A2V4SFH7</accession>
<dbReference type="GO" id="GO:0003677">
    <property type="term" value="F:DNA binding"/>
    <property type="evidence" value="ECO:0007669"/>
    <property type="project" value="UniProtKB-KW"/>
</dbReference>
<feature type="domain" description="HTH cro/C1-type" evidence="2">
    <location>
        <begin position="46"/>
        <end position="100"/>
    </location>
</feature>
<dbReference type="PANTHER" id="PTHR46797">
    <property type="entry name" value="HTH-TYPE TRANSCRIPTIONAL REGULATOR"/>
    <property type="match status" value="1"/>
</dbReference>
<dbReference type="Pfam" id="PF07883">
    <property type="entry name" value="Cupin_2"/>
    <property type="match status" value="1"/>
</dbReference>
<dbReference type="Proteomes" id="UP000247371">
    <property type="component" value="Unassembled WGS sequence"/>
</dbReference>
<dbReference type="InterPro" id="IPR050807">
    <property type="entry name" value="TransReg_Diox_bact_type"/>
</dbReference>